<feature type="transmembrane region" description="Helical" evidence="13">
    <location>
        <begin position="267"/>
        <end position="287"/>
    </location>
</feature>
<reference evidence="14 15" key="1">
    <citation type="submission" date="2024-05" db="EMBL/GenBank/DDBJ databases">
        <title>A draft genome resource for the thread blight pathogen Marasmius tenuissimus strain MS-2.</title>
        <authorList>
            <person name="Yulfo-Soto G.E."/>
            <person name="Baruah I.K."/>
            <person name="Amoako-Attah I."/>
            <person name="Bukari Y."/>
            <person name="Meinhardt L.W."/>
            <person name="Bailey B.A."/>
            <person name="Cohen S.P."/>
        </authorList>
    </citation>
    <scope>NUCLEOTIDE SEQUENCE [LARGE SCALE GENOMIC DNA]</scope>
    <source>
        <strain evidence="14 15">MS-2</strain>
    </source>
</reference>
<protein>
    <recommendedName>
        <fullName evidence="4">dolichyl-P-Glc:Man9GlcNAc2-PP-dolichol alpha-1,3-glucosyltransferase</fullName>
        <ecNumber evidence="4">2.4.1.267</ecNumber>
    </recommendedName>
    <alternativeName>
        <fullName evidence="11">Dol-P-Glc:Man(9)GlcNAc(2)-PP-Dol alpha-1,3-glucosyltransferase</fullName>
    </alternativeName>
</protein>
<feature type="transmembrane region" description="Helical" evidence="13">
    <location>
        <begin position="973"/>
        <end position="995"/>
    </location>
</feature>
<feature type="region of interest" description="Disordered" evidence="12">
    <location>
        <begin position="360"/>
        <end position="392"/>
    </location>
</feature>
<evidence type="ECO:0000313" key="15">
    <source>
        <dbReference type="Proteomes" id="UP001437256"/>
    </source>
</evidence>
<organism evidence="14 15">
    <name type="scientific">Marasmius tenuissimus</name>
    <dbReference type="NCBI Taxonomy" id="585030"/>
    <lineage>
        <taxon>Eukaryota</taxon>
        <taxon>Fungi</taxon>
        <taxon>Dikarya</taxon>
        <taxon>Basidiomycota</taxon>
        <taxon>Agaricomycotina</taxon>
        <taxon>Agaricomycetes</taxon>
        <taxon>Agaricomycetidae</taxon>
        <taxon>Agaricales</taxon>
        <taxon>Marasmiineae</taxon>
        <taxon>Marasmiaceae</taxon>
        <taxon>Marasmius</taxon>
    </lineage>
</organism>
<feature type="compositionally biased region" description="Pro residues" evidence="12">
    <location>
        <begin position="379"/>
        <end position="388"/>
    </location>
</feature>
<evidence type="ECO:0000256" key="13">
    <source>
        <dbReference type="SAM" id="Phobius"/>
    </source>
</evidence>
<feature type="transmembrane region" description="Helical" evidence="13">
    <location>
        <begin position="628"/>
        <end position="649"/>
    </location>
</feature>
<feature type="compositionally biased region" description="Gly residues" evidence="12">
    <location>
        <begin position="474"/>
        <end position="484"/>
    </location>
</feature>
<comment type="similarity">
    <text evidence="3">Belongs to the ALG6/ALG8 glucosyltransferase family.</text>
</comment>
<keyword evidence="6 14" id="KW-0808">Transferase</keyword>
<feature type="transmembrane region" description="Helical" evidence="13">
    <location>
        <begin position="1020"/>
        <end position="1039"/>
    </location>
</feature>
<keyword evidence="5 14" id="KW-0328">Glycosyltransferase</keyword>
<evidence type="ECO:0000256" key="4">
    <source>
        <dbReference type="ARBA" id="ARBA00011937"/>
    </source>
</evidence>
<feature type="transmembrane region" description="Helical" evidence="13">
    <location>
        <begin position="823"/>
        <end position="842"/>
    </location>
</feature>
<proteinExistence type="inferred from homology"/>
<feature type="transmembrane region" description="Helical" evidence="13">
    <location>
        <begin position="1101"/>
        <end position="1121"/>
    </location>
</feature>
<keyword evidence="7 13" id="KW-0812">Transmembrane</keyword>
<evidence type="ECO:0000256" key="10">
    <source>
        <dbReference type="ARBA" id="ARBA00023136"/>
    </source>
</evidence>
<feature type="compositionally biased region" description="Polar residues" evidence="12">
    <location>
        <begin position="513"/>
        <end position="548"/>
    </location>
</feature>
<dbReference type="Pfam" id="PF03155">
    <property type="entry name" value="Alg6_Alg8"/>
    <property type="match status" value="1"/>
</dbReference>
<evidence type="ECO:0000256" key="2">
    <source>
        <dbReference type="ARBA" id="ARBA00004922"/>
    </source>
</evidence>
<evidence type="ECO:0000256" key="7">
    <source>
        <dbReference type="ARBA" id="ARBA00022692"/>
    </source>
</evidence>
<dbReference type="EMBL" id="JBBXMP010000010">
    <property type="protein sequence ID" value="KAL0069802.1"/>
    <property type="molecule type" value="Genomic_DNA"/>
</dbReference>
<keyword evidence="8" id="KW-0256">Endoplasmic reticulum</keyword>
<keyword evidence="9 13" id="KW-1133">Transmembrane helix</keyword>
<evidence type="ECO:0000256" key="12">
    <source>
        <dbReference type="SAM" id="MobiDB-lite"/>
    </source>
</evidence>
<evidence type="ECO:0000256" key="1">
    <source>
        <dbReference type="ARBA" id="ARBA00004477"/>
    </source>
</evidence>
<name>A0ABR3A8U8_9AGAR</name>
<evidence type="ECO:0000256" key="9">
    <source>
        <dbReference type="ARBA" id="ARBA00022989"/>
    </source>
</evidence>
<dbReference type="PANTHER" id="PTHR12413:SF1">
    <property type="entry name" value="DOLICHYL PYROPHOSPHATE MAN9GLCNAC2 ALPHA-1,3-GLUCOSYLTRANSFERASE"/>
    <property type="match status" value="1"/>
</dbReference>
<comment type="caution">
    <text evidence="14">The sequence shown here is derived from an EMBL/GenBank/DDBJ whole genome shotgun (WGS) entry which is preliminary data.</text>
</comment>
<evidence type="ECO:0000256" key="8">
    <source>
        <dbReference type="ARBA" id="ARBA00022824"/>
    </source>
</evidence>
<accession>A0ABR3A8U8</accession>
<feature type="transmembrane region" description="Helical" evidence="13">
    <location>
        <begin position="43"/>
        <end position="64"/>
    </location>
</feature>
<keyword evidence="15" id="KW-1185">Reference proteome</keyword>
<dbReference type="EC" id="2.4.1.267" evidence="4"/>
<sequence>MPEATPKHTPKALSIATNQKSRNKRPGYSIALSRVDPEAIPPIFWLGLMVIVSIIFVVALATTFRGVQLQKPYFKDVLDEVAKTDPGIVLLGENVDVDVDEPSITFRWSILACGQDFVLPNSTGIHDSDSCGLPAIALKIFVDGENDPVAKYDPTEIPFNRVNGKRRNIQSLSQFDSDHVLDVHQAYLFPFDTYKLSSTIRAVSNANETLPIRKLATIDTTSSFSVISSDVESYSSLNSTSGVLSQVFSRDIDLQVRRPVGARTITLFLFSISWFLAHICIGSVYMASKGDKMDTVKKAFYCGVIIAVIPQLRNSMPDAPGLDGILLDSIGYFPQMLISGLCLVILMVLTVSRELNETRMRPLLPPPSPTSFKPDFPRPRPPPIPLPDLPEEDSTVAKYNKYRITKHLKQMADFPLDSSTNESTQSSGAEATRKRRVSTQGSKVQFPRHRLGSTSTVDGRRASLTTAILTDFSVGGGGGGGGEIAGNTAGRQHSSSPDIVAPLPRRHLLSAHQSRSWLSDVQSNAPPSPTSSRGVSPTSTTLNSTRSHNGVGSVSKRLSSRRSLGSLLNATPPISPVSGQAALDSAARPALKPGQKSKEKLPNAHVNLEEGLGRRFIRWSHKRGMKDWVSVGILLLGVLLRLCIGLGGYSGAKTPPMYGDYEAQRHWMELTVHLPILKWYTYDLQYWGLDYPPLTAYVSWLCGKVGAWIQPSWFALDASRGIETTGSKLYMRLTVIAWDLLVYVPAIHLFKSRWLGTRSKRTQELAFLILMLQPALLLIDFGHFQYNSVMLGFTILAMDFFASGHDEIGAVFFVLSLGFKQMALYYAPAIGTYLIAKCILLGPFAGTRLFLRLGITTSLAFVILFLPFLPPFAPLSAISHPITRIFPFARGLFEDKVANFWCASNVVFKWKNWAAPSFLVKVSGVLTLLGFLPGTIVMLRSGWKLQEKQQPHEAETEPQTKSRSNPRTEPTPLLPLLPYTLLNSSMSFFLFSFQVHEKTILLPLMPITLLLSGAAQDSSVFAWGALVTNTAIFSMWPLLKRDGLGVQYIALLLLWNRVIGHNPLQFPVKNFLQFISINVYVAVAILHFLEMVVTPPERYPDLFPVLNVLVSTPVFVLTWLWSIKCCVEVSWAIGGLGGLGGSTSLRERTLSGLSDAS</sequence>
<evidence type="ECO:0000256" key="6">
    <source>
        <dbReference type="ARBA" id="ARBA00022679"/>
    </source>
</evidence>
<dbReference type="Proteomes" id="UP001437256">
    <property type="component" value="Unassembled WGS sequence"/>
</dbReference>
<dbReference type="InterPro" id="IPR004856">
    <property type="entry name" value="Glyco_trans_ALG6/ALG8"/>
</dbReference>
<feature type="transmembrane region" description="Helical" evidence="13">
    <location>
        <begin position="849"/>
        <end position="869"/>
    </location>
</feature>
<feature type="region of interest" description="Disordered" evidence="12">
    <location>
        <begin position="513"/>
        <end position="556"/>
    </location>
</feature>
<feature type="transmembrane region" description="Helical" evidence="13">
    <location>
        <begin position="332"/>
        <end position="351"/>
    </location>
</feature>
<evidence type="ECO:0000256" key="5">
    <source>
        <dbReference type="ARBA" id="ARBA00022676"/>
    </source>
</evidence>
<feature type="compositionally biased region" description="Polar residues" evidence="12">
    <location>
        <begin position="417"/>
        <end position="429"/>
    </location>
</feature>
<feature type="region of interest" description="Disordered" evidence="12">
    <location>
        <begin position="413"/>
        <end position="458"/>
    </location>
</feature>
<feature type="transmembrane region" description="Helical" evidence="13">
    <location>
        <begin position="918"/>
        <end position="939"/>
    </location>
</feature>
<feature type="region of interest" description="Disordered" evidence="12">
    <location>
        <begin position="473"/>
        <end position="500"/>
    </location>
</feature>
<evidence type="ECO:0000256" key="11">
    <source>
        <dbReference type="ARBA" id="ARBA00032921"/>
    </source>
</evidence>
<comment type="pathway">
    <text evidence="2">Protein modification; protein glycosylation.</text>
</comment>
<gene>
    <name evidence="14" type="primary">ALG6</name>
    <name evidence="14" type="ORF">AAF712_003072</name>
</gene>
<feature type="compositionally biased region" description="Basic and acidic residues" evidence="12">
    <location>
        <begin position="948"/>
        <end position="960"/>
    </location>
</feature>
<feature type="transmembrane region" description="Helical" evidence="13">
    <location>
        <begin position="729"/>
        <end position="750"/>
    </location>
</feature>
<keyword evidence="10 13" id="KW-0472">Membrane</keyword>
<feature type="region of interest" description="Disordered" evidence="12">
    <location>
        <begin position="948"/>
        <end position="971"/>
    </location>
</feature>
<feature type="transmembrane region" description="Helical" evidence="13">
    <location>
        <begin position="1070"/>
        <end position="1089"/>
    </location>
</feature>
<comment type="subcellular location">
    <subcellularLocation>
        <location evidence="1">Endoplasmic reticulum membrane</location>
        <topology evidence="1">Multi-pass membrane protein</topology>
    </subcellularLocation>
</comment>
<dbReference type="GO" id="GO:0042281">
    <property type="term" value="F:dolichyl pyrophosphate Man9GlcNAc2 alpha-1,3-glucosyltransferase activity"/>
    <property type="evidence" value="ECO:0007669"/>
    <property type="project" value="UniProtKB-EC"/>
</dbReference>
<evidence type="ECO:0000313" key="14">
    <source>
        <dbReference type="EMBL" id="KAL0069802.1"/>
    </source>
</evidence>
<feature type="region of interest" description="Disordered" evidence="12">
    <location>
        <begin position="578"/>
        <end position="600"/>
    </location>
</feature>
<feature type="transmembrane region" description="Helical" evidence="13">
    <location>
        <begin position="765"/>
        <end position="786"/>
    </location>
</feature>
<dbReference type="PANTHER" id="PTHR12413">
    <property type="entry name" value="DOLICHYL GLYCOSYLTRANSFERASE"/>
    <property type="match status" value="1"/>
</dbReference>
<evidence type="ECO:0000256" key="3">
    <source>
        <dbReference type="ARBA" id="ARBA00008715"/>
    </source>
</evidence>